<feature type="transmembrane region" description="Helical" evidence="1">
    <location>
        <begin position="6"/>
        <end position="28"/>
    </location>
</feature>
<dbReference type="RefSeq" id="WP_209971862.1">
    <property type="nucleotide sequence ID" value="NZ_JAGGLB010000007.1"/>
</dbReference>
<proteinExistence type="predicted"/>
<keyword evidence="1" id="KW-0812">Transmembrane</keyword>
<comment type="caution">
    <text evidence="2">The sequence shown here is derived from an EMBL/GenBank/DDBJ whole genome shotgun (WGS) entry which is preliminary data.</text>
</comment>
<name>A0ABS4IVK7_9BACL</name>
<sequence>MFGIMLFLHLTGLFIWLGALLAIIVMLSMLKKQLGSQETNTLAKRIIRVFSMLAHPSAVVVLISGVLMLLEMDLGSDRPLWLILMERGGGTIILLALILTGILGSKAKKSLSAGQGVDVRLSGYLTALVSFMVLIVSVVLIVSMKI</sequence>
<organism evidence="2 3">
    <name type="scientific">Paenibacillus eucommiae</name>
    <dbReference type="NCBI Taxonomy" id="1355755"/>
    <lineage>
        <taxon>Bacteria</taxon>
        <taxon>Bacillati</taxon>
        <taxon>Bacillota</taxon>
        <taxon>Bacilli</taxon>
        <taxon>Bacillales</taxon>
        <taxon>Paenibacillaceae</taxon>
        <taxon>Paenibacillus</taxon>
    </lineage>
</organism>
<dbReference type="EMBL" id="JAGGLB010000007">
    <property type="protein sequence ID" value="MBP1991120.1"/>
    <property type="molecule type" value="Genomic_DNA"/>
</dbReference>
<feature type="transmembrane region" description="Helical" evidence="1">
    <location>
        <begin position="49"/>
        <end position="70"/>
    </location>
</feature>
<accession>A0ABS4IVK7</accession>
<feature type="transmembrane region" description="Helical" evidence="1">
    <location>
        <begin position="124"/>
        <end position="144"/>
    </location>
</feature>
<gene>
    <name evidence="2" type="ORF">J2Z66_002727</name>
</gene>
<reference evidence="2 3" key="1">
    <citation type="submission" date="2021-03" db="EMBL/GenBank/DDBJ databases">
        <title>Genomic Encyclopedia of Type Strains, Phase IV (KMG-IV): sequencing the most valuable type-strain genomes for metagenomic binning, comparative biology and taxonomic classification.</title>
        <authorList>
            <person name="Goeker M."/>
        </authorList>
    </citation>
    <scope>NUCLEOTIDE SEQUENCE [LARGE SCALE GENOMIC DNA]</scope>
    <source>
        <strain evidence="2 3">DSM 26048</strain>
    </source>
</reference>
<evidence type="ECO:0000256" key="1">
    <source>
        <dbReference type="SAM" id="Phobius"/>
    </source>
</evidence>
<dbReference type="Proteomes" id="UP001519287">
    <property type="component" value="Unassembled WGS sequence"/>
</dbReference>
<keyword evidence="3" id="KW-1185">Reference proteome</keyword>
<protein>
    <submittedName>
        <fullName evidence="2">Copper export protein</fullName>
    </submittedName>
</protein>
<evidence type="ECO:0000313" key="3">
    <source>
        <dbReference type="Proteomes" id="UP001519287"/>
    </source>
</evidence>
<feature type="transmembrane region" description="Helical" evidence="1">
    <location>
        <begin position="82"/>
        <end position="103"/>
    </location>
</feature>
<evidence type="ECO:0000313" key="2">
    <source>
        <dbReference type="EMBL" id="MBP1991120.1"/>
    </source>
</evidence>
<keyword evidence="1" id="KW-1133">Transmembrane helix</keyword>
<keyword evidence="1" id="KW-0472">Membrane</keyword>